<comment type="caution">
    <text evidence="3">The sequence shown here is derived from an EMBL/GenBank/DDBJ whole genome shotgun (WGS) entry which is preliminary data.</text>
</comment>
<dbReference type="PROSITE" id="PS50297">
    <property type="entry name" value="ANK_REP_REGION"/>
    <property type="match status" value="1"/>
</dbReference>
<dbReference type="InterPro" id="IPR002110">
    <property type="entry name" value="Ankyrin_rpt"/>
</dbReference>
<keyword evidence="1" id="KW-0040">ANK repeat</keyword>
<dbReference type="OMA" id="DNRYYRC"/>
<evidence type="ECO:0008006" key="5">
    <source>
        <dbReference type="Google" id="ProtNLM"/>
    </source>
</evidence>
<feature type="repeat" description="ANK" evidence="1">
    <location>
        <begin position="237"/>
        <end position="269"/>
    </location>
</feature>
<keyword evidence="4" id="KW-1185">Reference proteome</keyword>
<dbReference type="AlphaFoldDB" id="A0A8S1KXN4"/>
<feature type="compositionally biased region" description="Polar residues" evidence="2">
    <location>
        <begin position="15"/>
        <end position="29"/>
    </location>
</feature>
<evidence type="ECO:0000313" key="3">
    <source>
        <dbReference type="EMBL" id="CAD8058293.1"/>
    </source>
</evidence>
<evidence type="ECO:0000256" key="2">
    <source>
        <dbReference type="SAM" id="MobiDB-lite"/>
    </source>
</evidence>
<dbReference type="EMBL" id="CAJJDM010000026">
    <property type="protein sequence ID" value="CAD8058293.1"/>
    <property type="molecule type" value="Genomic_DNA"/>
</dbReference>
<evidence type="ECO:0000313" key="4">
    <source>
        <dbReference type="Proteomes" id="UP000688137"/>
    </source>
</evidence>
<reference evidence="3" key="1">
    <citation type="submission" date="2021-01" db="EMBL/GenBank/DDBJ databases">
        <authorList>
            <consortium name="Genoscope - CEA"/>
            <person name="William W."/>
        </authorList>
    </citation>
    <scope>NUCLEOTIDE SEQUENCE</scope>
</reference>
<accession>A0A8S1KXN4</accession>
<sequence>MRKIIYQKQQQSQQGISNKETRSISSVHSRGISQSNYILTSRQTPSKYVIKKLQPKPDVPSLKIIKNQTHSQLKHDNISIQDGYSPGIYSQRTSSQYQQNLNSYMSSKRSIYKSCIYSFIQSLELKQNYDSQVSIYNKALNQMIYRNDQKELMDFDNRYYRCARQRRLREIIQFLLKKSKELQISLQDLIDNKITQNKPYQQQGSFAFLFYVKKGVTDKVEEMLGVNPLYVHDFDEKNMTALHIATKKQSYIMIKILLSYGANILSKDLNGESALSNAIKSNLSDIVKLFLSIQCPNDIEYLNYSKMAKNKQIKYLLKNAKLQELGNRCTKLNQFSLCNNNYIQNH</sequence>
<dbReference type="Pfam" id="PF12796">
    <property type="entry name" value="Ank_2"/>
    <property type="match status" value="1"/>
</dbReference>
<gene>
    <name evidence="3" type="ORF">PPRIM_AZ9-3.1.T0270143</name>
</gene>
<dbReference type="PROSITE" id="PS50088">
    <property type="entry name" value="ANK_REPEAT"/>
    <property type="match status" value="1"/>
</dbReference>
<organism evidence="3 4">
    <name type="scientific">Paramecium primaurelia</name>
    <dbReference type="NCBI Taxonomy" id="5886"/>
    <lineage>
        <taxon>Eukaryota</taxon>
        <taxon>Sar</taxon>
        <taxon>Alveolata</taxon>
        <taxon>Ciliophora</taxon>
        <taxon>Intramacronucleata</taxon>
        <taxon>Oligohymenophorea</taxon>
        <taxon>Peniculida</taxon>
        <taxon>Parameciidae</taxon>
        <taxon>Paramecium</taxon>
    </lineage>
</organism>
<dbReference type="Proteomes" id="UP000688137">
    <property type="component" value="Unassembled WGS sequence"/>
</dbReference>
<dbReference type="SMART" id="SM00248">
    <property type="entry name" value="ANK"/>
    <property type="match status" value="2"/>
</dbReference>
<proteinExistence type="predicted"/>
<protein>
    <recommendedName>
        <fullName evidence="5">Ankyrin repeat-containing domain</fullName>
    </recommendedName>
</protein>
<feature type="region of interest" description="Disordered" evidence="2">
    <location>
        <begin position="1"/>
        <end position="29"/>
    </location>
</feature>
<name>A0A8S1KXN4_PARPR</name>
<evidence type="ECO:0000256" key="1">
    <source>
        <dbReference type="PROSITE-ProRule" id="PRU00023"/>
    </source>
</evidence>